<keyword evidence="1" id="KW-1133">Transmembrane helix</keyword>
<name>A0A0A0HN50_9RHOB</name>
<keyword evidence="1" id="KW-0472">Membrane</keyword>
<feature type="transmembrane region" description="Helical" evidence="1">
    <location>
        <begin position="17"/>
        <end position="36"/>
    </location>
</feature>
<feature type="transmembrane region" description="Helical" evidence="1">
    <location>
        <begin position="122"/>
        <end position="139"/>
    </location>
</feature>
<evidence type="ECO:0000313" key="2">
    <source>
        <dbReference type="EMBL" id="KGM89252.1"/>
    </source>
</evidence>
<dbReference type="eggNOG" id="ENOG5032TZD">
    <property type="taxonomic scope" value="Bacteria"/>
</dbReference>
<reference evidence="2 3" key="1">
    <citation type="submission" date="2013-01" db="EMBL/GenBank/DDBJ databases">
        <authorList>
            <person name="Fiebig A."/>
            <person name="Goeker M."/>
            <person name="Klenk H.-P.P."/>
        </authorList>
    </citation>
    <scope>NUCLEOTIDE SEQUENCE [LARGE SCALE GENOMIC DNA]</scope>
    <source>
        <strain evidence="2 3">DSM 17069</strain>
    </source>
</reference>
<dbReference type="HOGENOM" id="CLU_1659423_0_0_5"/>
<gene>
    <name evidence="2" type="ORF">rosmuc_00736</name>
</gene>
<evidence type="ECO:0008006" key="4">
    <source>
        <dbReference type="Google" id="ProtNLM"/>
    </source>
</evidence>
<keyword evidence="1" id="KW-0812">Transmembrane</keyword>
<accession>A0A0A0HN50</accession>
<dbReference type="STRING" id="215743.ROSMUCSMR3_02458"/>
<organism evidence="2 3">
    <name type="scientific">Roseovarius mucosus DSM 17069</name>
    <dbReference type="NCBI Taxonomy" id="1288298"/>
    <lineage>
        <taxon>Bacteria</taxon>
        <taxon>Pseudomonadati</taxon>
        <taxon>Pseudomonadota</taxon>
        <taxon>Alphaproteobacteria</taxon>
        <taxon>Rhodobacterales</taxon>
        <taxon>Roseobacteraceae</taxon>
        <taxon>Roseovarius</taxon>
    </lineage>
</organism>
<comment type="caution">
    <text evidence="2">The sequence shown here is derived from an EMBL/GenBank/DDBJ whole genome shotgun (WGS) entry which is preliminary data.</text>
</comment>
<sequence length="159" mass="18236">MAFHEKIILSPQDKLDALAVLVLRLGLAWFIFLWAAHKIITPGQYQDLARNIDKIDVSLSQVYLAGGAQIVLCLLVALGVLRYFSYGSLLIMHFFTVTRRWEGFFDPFAVNDRGFPIHRNQVIDLAVLAAFVALVLLIRRDHFSVGGWLARHDRARWWM</sequence>
<proteinExistence type="predicted"/>
<dbReference type="AlphaFoldDB" id="A0A0A0HN50"/>
<evidence type="ECO:0000313" key="3">
    <source>
        <dbReference type="Proteomes" id="UP000030021"/>
    </source>
</evidence>
<dbReference type="PATRIC" id="fig|1288298.3.peg.743"/>
<dbReference type="RefSeq" id="WP_037270131.1">
    <property type="nucleotide sequence ID" value="NZ_KN293976.1"/>
</dbReference>
<protein>
    <recommendedName>
        <fullName evidence="4">DoxX</fullName>
    </recommendedName>
</protein>
<feature type="transmembrane region" description="Helical" evidence="1">
    <location>
        <begin position="57"/>
        <end position="77"/>
    </location>
</feature>
<dbReference type="Proteomes" id="UP000030021">
    <property type="component" value="Unassembled WGS sequence"/>
</dbReference>
<dbReference type="EMBL" id="AONH01000002">
    <property type="protein sequence ID" value="KGM89252.1"/>
    <property type="molecule type" value="Genomic_DNA"/>
</dbReference>
<evidence type="ECO:0000256" key="1">
    <source>
        <dbReference type="SAM" id="Phobius"/>
    </source>
</evidence>
<dbReference type="OrthoDB" id="7725207at2"/>